<dbReference type="PROSITE" id="PS00061">
    <property type="entry name" value="ADH_SHORT"/>
    <property type="match status" value="1"/>
</dbReference>
<reference evidence="4 5" key="1">
    <citation type="submission" date="2020-06" db="EMBL/GenBank/DDBJ databases">
        <title>Sulfitobacter algicola sp. nov., isolated from green algae.</title>
        <authorList>
            <person name="Wang C."/>
        </authorList>
    </citation>
    <scope>NUCLEOTIDE SEQUENCE [LARGE SCALE GENOMIC DNA]</scope>
    <source>
        <strain evidence="4 5">1151</strain>
    </source>
</reference>
<dbReference type="PANTHER" id="PTHR43639">
    <property type="entry name" value="OXIDOREDUCTASE, SHORT-CHAIN DEHYDROGENASE/REDUCTASE FAMILY (AFU_ORTHOLOGUE AFUA_5G02870)"/>
    <property type="match status" value="1"/>
</dbReference>
<dbReference type="PRINTS" id="PR00080">
    <property type="entry name" value="SDRFAMILY"/>
</dbReference>
<keyword evidence="2" id="KW-0560">Oxidoreductase</keyword>
<dbReference type="PRINTS" id="PR00081">
    <property type="entry name" value="GDHRDH"/>
</dbReference>
<evidence type="ECO:0000313" key="5">
    <source>
        <dbReference type="Proteomes" id="UP000777935"/>
    </source>
</evidence>
<dbReference type="Pfam" id="PF00106">
    <property type="entry name" value="adh_short"/>
    <property type="match status" value="1"/>
</dbReference>
<organism evidence="4 5">
    <name type="scientific">Parasulfitobacter algicola</name>
    <dbReference type="NCBI Taxonomy" id="2614809"/>
    <lineage>
        <taxon>Bacteria</taxon>
        <taxon>Pseudomonadati</taxon>
        <taxon>Pseudomonadota</taxon>
        <taxon>Alphaproteobacteria</taxon>
        <taxon>Rhodobacterales</taxon>
        <taxon>Roseobacteraceae</taxon>
        <taxon>Parasulfitobacter</taxon>
    </lineage>
</organism>
<dbReference type="EMBL" id="JABUFE010000012">
    <property type="protein sequence ID" value="NSX56350.1"/>
    <property type="molecule type" value="Genomic_DNA"/>
</dbReference>
<evidence type="ECO:0000256" key="1">
    <source>
        <dbReference type="ARBA" id="ARBA00006484"/>
    </source>
</evidence>
<protein>
    <submittedName>
        <fullName evidence="4">SDR family oxidoreductase</fullName>
    </submittedName>
</protein>
<proteinExistence type="inferred from homology"/>
<comment type="similarity">
    <text evidence="1 3">Belongs to the short-chain dehydrogenases/reductases (SDR) family.</text>
</comment>
<dbReference type="SUPFAM" id="SSF51735">
    <property type="entry name" value="NAD(P)-binding Rossmann-fold domains"/>
    <property type="match status" value="1"/>
</dbReference>
<dbReference type="InterPro" id="IPR036291">
    <property type="entry name" value="NAD(P)-bd_dom_sf"/>
</dbReference>
<dbReference type="InterPro" id="IPR020904">
    <property type="entry name" value="Sc_DH/Rdtase_CS"/>
</dbReference>
<dbReference type="InterPro" id="IPR002347">
    <property type="entry name" value="SDR_fam"/>
</dbReference>
<dbReference type="Proteomes" id="UP000777935">
    <property type="component" value="Unassembled WGS sequence"/>
</dbReference>
<accession>A0ABX2IYH8</accession>
<evidence type="ECO:0000256" key="3">
    <source>
        <dbReference type="RuleBase" id="RU000363"/>
    </source>
</evidence>
<gene>
    <name evidence="4" type="ORF">HRQ87_16290</name>
</gene>
<keyword evidence="5" id="KW-1185">Reference proteome</keyword>
<name>A0ABX2IYH8_9RHOB</name>
<evidence type="ECO:0000313" key="4">
    <source>
        <dbReference type="EMBL" id="NSX56350.1"/>
    </source>
</evidence>
<dbReference type="Gene3D" id="3.40.50.720">
    <property type="entry name" value="NAD(P)-binding Rossmann-like Domain"/>
    <property type="match status" value="1"/>
</dbReference>
<sequence length="246" mass="26505">MTEQIALVTGASSGLGAQFSRVLAANGYTVIAAARREDRLTALCKEIIAAGGKAHPLQMDVTDIAGIPATLDKAEAMAGPITCLINNAGIGTEQRATDVTPDDFDHIMTVNLKAPFFLATEMGRRWIGRKQEGRIVNVSSLSVARAIPGLTSYAMTKAAISRMTQMLAREWINMGINVNAVAPGYINTEINEAAFETDKGKQMTAMMPRRRIGDPSDLDQTILYLSDPTQRFLTGQVIYVDDGQGL</sequence>
<evidence type="ECO:0000256" key="2">
    <source>
        <dbReference type="ARBA" id="ARBA00023002"/>
    </source>
</evidence>
<dbReference type="RefSeq" id="WP_174139506.1">
    <property type="nucleotide sequence ID" value="NZ_JABUFE010000012.1"/>
</dbReference>
<comment type="caution">
    <text evidence="4">The sequence shown here is derived from an EMBL/GenBank/DDBJ whole genome shotgun (WGS) entry which is preliminary data.</text>
</comment>
<dbReference type="PANTHER" id="PTHR43639:SF1">
    <property type="entry name" value="SHORT-CHAIN DEHYDROGENASE_REDUCTASE FAMILY PROTEIN"/>
    <property type="match status" value="1"/>
</dbReference>
<dbReference type="CDD" id="cd05233">
    <property type="entry name" value="SDR_c"/>
    <property type="match status" value="1"/>
</dbReference>